<proteinExistence type="predicted"/>
<comment type="caution">
    <text evidence="1">The sequence shown here is derived from an EMBL/GenBank/DDBJ whole genome shotgun (WGS) entry which is preliminary data.</text>
</comment>
<keyword evidence="2" id="KW-1185">Reference proteome</keyword>
<dbReference type="EMBL" id="JACFRB010000002">
    <property type="protein sequence ID" value="MBI0106171.1"/>
    <property type="molecule type" value="Genomic_DNA"/>
</dbReference>
<evidence type="ECO:0000313" key="1">
    <source>
        <dbReference type="EMBL" id="MBI0106171.1"/>
    </source>
</evidence>
<evidence type="ECO:0000313" key="2">
    <source>
        <dbReference type="Proteomes" id="UP000766153"/>
    </source>
</evidence>
<sequence length="47" mass="4840">MNRFNTFGWVALALGVCSLALAFWQPIPAGIFGLAAGGFGFAAGHGR</sequence>
<protein>
    <submittedName>
        <fullName evidence="1">Uncharacterized protein</fullName>
    </submittedName>
</protein>
<reference evidence="1 2" key="1">
    <citation type="submission" date="2020-07" db="EMBL/GenBank/DDBJ databases">
        <title>Isolated bacteria genomes of Apis mellifera.</title>
        <authorList>
            <person name="Wu J."/>
            <person name="Zheng H."/>
        </authorList>
    </citation>
    <scope>NUCLEOTIDE SEQUENCE [LARGE SCALE GENOMIC DNA]</scope>
    <source>
        <strain evidence="1 2">B14448H7</strain>
    </source>
</reference>
<dbReference type="RefSeq" id="WP_198208389.1">
    <property type="nucleotide sequence ID" value="NZ_JACFRB010000002.1"/>
</dbReference>
<gene>
    <name evidence="1" type="ORF">H3T91_06665</name>
</gene>
<accession>A0ABS0QWP8</accession>
<dbReference type="Proteomes" id="UP000766153">
    <property type="component" value="Unassembled WGS sequence"/>
</dbReference>
<organism evidence="1 2">
    <name type="scientific">Bifidobacterium polysaccharolyticum</name>
    <dbReference type="NCBI Taxonomy" id="2750967"/>
    <lineage>
        <taxon>Bacteria</taxon>
        <taxon>Bacillati</taxon>
        <taxon>Actinomycetota</taxon>
        <taxon>Actinomycetes</taxon>
        <taxon>Bifidobacteriales</taxon>
        <taxon>Bifidobacteriaceae</taxon>
        <taxon>Bifidobacterium</taxon>
    </lineage>
</organism>
<name>A0ABS0QWP8_9BIFI</name>